<feature type="region of interest" description="Disordered" evidence="1">
    <location>
        <begin position="297"/>
        <end position="318"/>
    </location>
</feature>
<dbReference type="Pfam" id="PF11350">
    <property type="entry name" value="DUF3152"/>
    <property type="match status" value="1"/>
</dbReference>
<feature type="compositionally biased region" description="Basic and acidic residues" evidence="1">
    <location>
        <begin position="309"/>
        <end position="318"/>
    </location>
</feature>
<dbReference type="Proteomes" id="UP001589894">
    <property type="component" value="Unassembled WGS sequence"/>
</dbReference>
<evidence type="ECO:0000256" key="1">
    <source>
        <dbReference type="SAM" id="MobiDB-lite"/>
    </source>
</evidence>
<dbReference type="EMBL" id="JBHLUE010000001">
    <property type="protein sequence ID" value="MFC0562837.1"/>
    <property type="molecule type" value="Genomic_DNA"/>
</dbReference>
<feature type="region of interest" description="Disordered" evidence="1">
    <location>
        <begin position="35"/>
        <end position="106"/>
    </location>
</feature>
<dbReference type="SUPFAM" id="SSF55486">
    <property type="entry name" value="Metalloproteases ('zincins'), catalytic domain"/>
    <property type="match status" value="1"/>
</dbReference>
<evidence type="ECO:0000313" key="4">
    <source>
        <dbReference type="Proteomes" id="UP001589894"/>
    </source>
</evidence>
<keyword evidence="4" id="KW-1185">Reference proteome</keyword>
<comment type="caution">
    <text evidence="3">The sequence shown here is derived from an EMBL/GenBank/DDBJ whole genome shotgun (WGS) entry which is preliminary data.</text>
</comment>
<feature type="compositionally biased region" description="Low complexity" evidence="1">
    <location>
        <begin position="68"/>
        <end position="79"/>
    </location>
</feature>
<name>A0ABV6NRF7_9ACTN</name>
<reference evidence="3 4" key="1">
    <citation type="submission" date="2024-09" db="EMBL/GenBank/DDBJ databases">
        <authorList>
            <person name="Sun Q."/>
            <person name="Mori K."/>
        </authorList>
    </citation>
    <scope>NUCLEOTIDE SEQUENCE [LARGE SCALE GENOMIC DNA]</scope>
    <source>
        <strain evidence="3 4">TBRC 2205</strain>
    </source>
</reference>
<accession>A0ABV6NRF7</accession>
<proteinExistence type="predicted"/>
<dbReference type="InterPro" id="IPR022603">
    <property type="entry name" value="DUF3152"/>
</dbReference>
<feature type="domain" description="DUF3152" evidence="2">
    <location>
        <begin position="117"/>
        <end position="283"/>
    </location>
</feature>
<evidence type="ECO:0000259" key="2">
    <source>
        <dbReference type="Pfam" id="PF11350"/>
    </source>
</evidence>
<organism evidence="3 4">
    <name type="scientific">Plantactinospora siamensis</name>
    <dbReference type="NCBI Taxonomy" id="555372"/>
    <lineage>
        <taxon>Bacteria</taxon>
        <taxon>Bacillati</taxon>
        <taxon>Actinomycetota</taxon>
        <taxon>Actinomycetes</taxon>
        <taxon>Micromonosporales</taxon>
        <taxon>Micromonosporaceae</taxon>
        <taxon>Plantactinospora</taxon>
    </lineage>
</organism>
<feature type="compositionally biased region" description="Pro residues" evidence="1">
    <location>
        <begin position="80"/>
        <end position="94"/>
    </location>
</feature>
<dbReference type="RefSeq" id="WP_377334803.1">
    <property type="nucleotide sequence ID" value="NZ_JBHLUE010000001.1"/>
</dbReference>
<sequence>MRKATTDRSRSRGRALLPLLALLLGAAVGGCSRPAAEHRAAGDRAAPAVRQPPTPVGGQPATGEREAPAVPAAAAAGPARPEPARPAPARPDPAWPEVGRPELARPGPARYAPVAISYPAAGGNRWHGAGPESPAGPGRGRLLRYRVLVEQDIRGLTVADFAAEVAGALHDPQGWTAGGRLRLLRVGWNQPADFTIFLVTPGTRDRLCRGAPDGYTSCRNRDRVVLNVARWMKGVPGYGADLATYRRYMINHEVGHRLGLGHERCPGPNRPAPVMQQQTLGLHGCVANATPYQHGARYSGPSGVYDDPVPPRDRGQAG</sequence>
<protein>
    <submittedName>
        <fullName evidence="3">DUF3152 domain-containing protein</fullName>
    </submittedName>
</protein>
<gene>
    <name evidence="3" type="ORF">ACFFHU_01415</name>
</gene>
<evidence type="ECO:0000313" key="3">
    <source>
        <dbReference type="EMBL" id="MFC0562837.1"/>
    </source>
</evidence>
<dbReference type="PROSITE" id="PS51257">
    <property type="entry name" value="PROKAR_LIPOPROTEIN"/>
    <property type="match status" value="1"/>
</dbReference>